<keyword evidence="4 5" id="KW-0653">Protein transport</keyword>
<protein>
    <recommendedName>
        <fullName evidence="5">Importin subunit alpha</fullName>
    </recommendedName>
</protein>
<dbReference type="AlphaFoldDB" id="A0AA88GEY3"/>
<evidence type="ECO:0000256" key="4">
    <source>
        <dbReference type="ARBA" id="ARBA00022927"/>
    </source>
</evidence>
<dbReference type="Pfam" id="PF00514">
    <property type="entry name" value="Arm"/>
    <property type="match status" value="4"/>
</dbReference>
<dbReference type="InterPro" id="IPR000225">
    <property type="entry name" value="Armadillo"/>
</dbReference>
<evidence type="ECO:0000256" key="2">
    <source>
        <dbReference type="ARBA" id="ARBA00022448"/>
    </source>
</evidence>
<comment type="similarity">
    <text evidence="1 5">Belongs to the importin alpha family.</text>
</comment>
<evidence type="ECO:0000256" key="3">
    <source>
        <dbReference type="ARBA" id="ARBA00022737"/>
    </source>
</evidence>
<dbReference type="SUPFAM" id="SSF48371">
    <property type="entry name" value="ARM repeat"/>
    <property type="match status" value="1"/>
</dbReference>
<dbReference type="GO" id="GO:0006606">
    <property type="term" value="P:protein import into nucleus"/>
    <property type="evidence" value="ECO:0007669"/>
    <property type="project" value="InterPro"/>
</dbReference>
<evidence type="ECO:0000313" key="8">
    <source>
        <dbReference type="Proteomes" id="UP000816034"/>
    </source>
</evidence>
<accession>A0AA88GEY3</accession>
<dbReference type="PROSITE" id="PS50176">
    <property type="entry name" value="ARM_REPEAT"/>
    <property type="match status" value="2"/>
</dbReference>
<dbReference type="PIRSF" id="PIRSF005673">
    <property type="entry name" value="Importin_alpha"/>
    <property type="match status" value="1"/>
</dbReference>
<keyword evidence="2 5" id="KW-0813">Transport</keyword>
<sequence length="452" mass="50371">MSESCCDPTLIADRYSALFSCNDQLRYEALIYFTTLLNDELVPVDDLIELGAISKFVEFLQHDDEPQLQSEAAWALICVTDGTSEHVQYILELGALPWLIRLISSSNEEVQEHAIWTLGNIAGDGLRARDCVLRERVLEPLLKCMENHVNHLGLIRTCSFLLCNLCRCQPVPSLEVISSAIPMLVRLLYHTDEEVVANACVALACLCNPFGPIEYVERVVQTTAVTKLAGLLSHPSKDVVVQALQAIGNIAAGDASHFTQVIIDSGALAPLRTLLSDSLVWIQKKTCWVLSNITCVNEDHVQDVIKANIMLEIIRMIENSTETELKKQAIWVFVHAMNRGNNSQIVYMIEQQSHCIEVLCDIVLQNEKADLAGKALAALSKIVFACREEGACPECEDKIQEKGLWHVVVYNNVKVSTVHTKRFTNLLRRPVTTKLCDMAVSFHSDLNTDDSL</sequence>
<dbReference type="GeneID" id="68101220"/>
<organism evidence="7 8">
    <name type="scientific">Naegleria lovaniensis</name>
    <name type="common">Amoeba</name>
    <dbReference type="NCBI Taxonomy" id="51637"/>
    <lineage>
        <taxon>Eukaryota</taxon>
        <taxon>Discoba</taxon>
        <taxon>Heterolobosea</taxon>
        <taxon>Tetramitia</taxon>
        <taxon>Eutetramitia</taxon>
        <taxon>Vahlkampfiidae</taxon>
        <taxon>Naegleria</taxon>
    </lineage>
</organism>
<dbReference type="InterPro" id="IPR016024">
    <property type="entry name" value="ARM-type_fold"/>
</dbReference>
<name>A0AA88GEY3_NAELO</name>
<dbReference type="SMART" id="SM00185">
    <property type="entry name" value="ARM"/>
    <property type="match status" value="8"/>
</dbReference>
<dbReference type="InterPro" id="IPR011989">
    <property type="entry name" value="ARM-like"/>
</dbReference>
<proteinExistence type="inferred from homology"/>
<feature type="repeat" description="ARM" evidence="6">
    <location>
        <begin position="179"/>
        <end position="206"/>
    </location>
</feature>
<evidence type="ECO:0000313" key="7">
    <source>
        <dbReference type="EMBL" id="KAG2378144.1"/>
    </source>
</evidence>
<evidence type="ECO:0000256" key="5">
    <source>
        <dbReference type="PIRNR" id="PIRNR005673"/>
    </source>
</evidence>
<evidence type="ECO:0000256" key="6">
    <source>
        <dbReference type="PROSITE-ProRule" id="PRU00259"/>
    </source>
</evidence>
<dbReference type="PANTHER" id="PTHR23316">
    <property type="entry name" value="IMPORTIN ALPHA"/>
    <property type="match status" value="1"/>
</dbReference>
<keyword evidence="3" id="KW-0677">Repeat</keyword>
<dbReference type="Gene3D" id="1.25.10.10">
    <property type="entry name" value="Leucine-rich Repeat Variant"/>
    <property type="match status" value="1"/>
</dbReference>
<dbReference type="RefSeq" id="XP_044545406.1">
    <property type="nucleotide sequence ID" value="XM_044698878.1"/>
</dbReference>
<gene>
    <name evidence="7" type="ORF">C9374_008766</name>
</gene>
<reference evidence="7 8" key="1">
    <citation type="journal article" date="2018" name="BMC Genomics">
        <title>The genome of Naegleria lovaniensis, the basis for a comparative approach to unravel pathogenicity factors of the human pathogenic amoeba N. fowleri.</title>
        <authorList>
            <person name="Liechti N."/>
            <person name="Schurch N."/>
            <person name="Bruggmann R."/>
            <person name="Wittwer M."/>
        </authorList>
    </citation>
    <scope>NUCLEOTIDE SEQUENCE [LARGE SCALE GENOMIC DNA]</scope>
    <source>
        <strain evidence="7 8">ATCC 30569</strain>
    </source>
</reference>
<dbReference type="InterPro" id="IPR024931">
    <property type="entry name" value="Importin_alpha"/>
</dbReference>
<dbReference type="Proteomes" id="UP000816034">
    <property type="component" value="Unassembled WGS sequence"/>
</dbReference>
<dbReference type="EMBL" id="PYSW02000035">
    <property type="protein sequence ID" value="KAG2378144.1"/>
    <property type="molecule type" value="Genomic_DNA"/>
</dbReference>
<keyword evidence="8" id="KW-1185">Reference proteome</keyword>
<dbReference type="GO" id="GO:0005737">
    <property type="term" value="C:cytoplasm"/>
    <property type="evidence" value="ECO:0007669"/>
    <property type="project" value="InterPro"/>
</dbReference>
<comment type="caution">
    <text evidence="7">The sequence shown here is derived from an EMBL/GenBank/DDBJ whole genome shotgun (WGS) entry which is preliminary data.</text>
</comment>
<dbReference type="GO" id="GO:0061608">
    <property type="term" value="F:nuclear import signal receptor activity"/>
    <property type="evidence" value="ECO:0007669"/>
    <property type="project" value="InterPro"/>
</dbReference>
<evidence type="ECO:0000256" key="1">
    <source>
        <dbReference type="ARBA" id="ARBA00010394"/>
    </source>
</evidence>
<feature type="repeat" description="ARM" evidence="6">
    <location>
        <begin position="94"/>
        <end position="122"/>
    </location>
</feature>